<dbReference type="InterPro" id="IPR037489">
    <property type="entry name" value="RAD52-like"/>
</dbReference>
<dbReference type="PANTHER" id="PTHR34050:SF3">
    <property type="entry name" value="DNA REPAIR RAD52-LIKE PROTEIN 2, CHLOROPLASTIC"/>
    <property type="match status" value="1"/>
</dbReference>
<organism evidence="1 2">
    <name type="scientific">Vigna mungo</name>
    <name type="common">Black gram</name>
    <name type="synonym">Phaseolus mungo</name>
    <dbReference type="NCBI Taxonomy" id="3915"/>
    <lineage>
        <taxon>Eukaryota</taxon>
        <taxon>Viridiplantae</taxon>
        <taxon>Streptophyta</taxon>
        <taxon>Embryophyta</taxon>
        <taxon>Tracheophyta</taxon>
        <taxon>Spermatophyta</taxon>
        <taxon>Magnoliopsida</taxon>
        <taxon>eudicotyledons</taxon>
        <taxon>Gunneridae</taxon>
        <taxon>Pentapetalae</taxon>
        <taxon>rosids</taxon>
        <taxon>fabids</taxon>
        <taxon>Fabales</taxon>
        <taxon>Fabaceae</taxon>
        <taxon>Papilionoideae</taxon>
        <taxon>50 kb inversion clade</taxon>
        <taxon>NPAAA clade</taxon>
        <taxon>indigoferoid/millettioid clade</taxon>
        <taxon>Phaseoleae</taxon>
        <taxon>Vigna</taxon>
    </lineage>
</organism>
<dbReference type="AlphaFoldDB" id="A0AAQ3RFH0"/>
<proteinExistence type="predicted"/>
<name>A0AAQ3RFH0_VIGMU</name>
<evidence type="ECO:0000313" key="2">
    <source>
        <dbReference type="Proteomes" id="UP001374535"/>
    </source>
</evidence>
<evidence type="ECO:0000313" key="1">
    <source>
        <dbReference type="EMBL" id="WVY93528.1"/>
    </source>
</evidence>
<accession>A0AAQ3RFH0</accession>
<sequence>MAFAVAPKIISLSLFNRARKEGIEAGFGKRDFGVPDRHGTLTLKCAIERSSNGSDGKKGGVSNSNYVVPLDNSSPFSNSSCITRPLAEILRDLNKRIPDTIVKAHVPGDPSASTFIPWYFAAYHANRMLSFYAPGWCGEIRDVIFSDNGSVTVVYRLTVRGSDGEAMTRMRTLLGMVVKITVLRGIGGSWGEAYRESTGTISPNHGSIGDPVSAAEEIAFCKACARFGLGLYLYHED</sequence>
<protein>
    <submittedName>
        <fullName evidence="1">Uncharacterized protein</fullName>
    </submittedName>
</protein>
<reference evidence="1 2" key="1">
    <citation type="journal article" date="2023" name="Life. Sci Alliance">
        <title>Evolutionary insights into 3D genome organization and epigenetic landscape of Vigna mungo.</title>
        <authorList>
            <person name="Junaid A."/>
            <person name="Singh B."/>
            <person name="Bhatia S."/>
        </authorList>
    </citation>
    <scope>NUCLEOTIDE SEQUENCE [LARGE SCALE GENOMIC DNA]</scope>
    <source>
        <strain evidence="1">Urdbean</strain>
    </source>
</reference>
<dbReference type="GO" id="GO:0000724">
    <property type="term" value="P:double-strand break repair via homologous recombination"/>
    <property type="evidence" value="ECO:0007669"/>
    <property type="project" value="InterPro"/>
</dbReference>
<dbReference type="EMBL" id="CP144691">
    <property type="protein sequence ID" value="WVY93528.1"/>
    <property type="molecule type" value="Genomic_DNA"/>
</dbReference>
<dbReference type="Proteomes" id="UP001374535">
    <property type="component" value="Chromosome 10"/>
</dbReference>
<keyword evidence="2" id="KW-1185">Reference proteome</keyword>
<dbReference type="PANTHER" id="PTHR34050">
    <property type="entry name" value="DNA REPAIR RAD52-LIKE PROTEIN 2, CHLOROPLASTIC"/>
    <property type="match status" value="1"/>
</dbReference>
<gene>
    <name evidence="1" type="ORF">V8G54_032616</name>
</gene>
<dbReference type="GO" id="GO:0003677">
    <property type="term" value="F:DNA binding"/>
    <property type="evidence" value="ECO:0007669"/>
    <property type="project" value="InterPro"/>
</dbReference>